<dbReference type="GeneID" id="106470355"/>
<evidence type="ECO:0000259" key="7">
    <source>
        <dbReference type="SMART" id="SM00415"/>
    </source>
</evidence>
<feature type="compositionally biased region" description="Polar residues" evidence="6">
    <location>
        <begin position="217"/>
        <end position="231"/>
    </location>
</feature>
<comment type="similarity">
    <text evidence="2 5">Belongs to the HSF family.</text>
</comment>
<dbReference type="PANTHER" id="PTHR10015">
    <property type="entry name" value="HEAT SHOCK TRANSCRIPTION FACTOR"/>
    <property type="match status" value="1"/>
</dbReference>
<feature type="domain" description="HSF-type DNA-binding" evidence="7">
    <location>
        <begin position="2"/>
        <end position="82"/>
    </location>
</feature>
<name>A0ABM1TFL6_LIMPO</name>
<dbReference type="RefSeq" id="XP_022254672.1">
    <property type="nucleotide sequence ID" value="XM_022398964.1"/>
</dbReference>
<dbReference type="PANTHER" id="PTHR10015:SF427">
    <property type="entry name" value="HEAT SHOCK FACTOR PROTEIN"/>
    <property type="match status" value="1"/>
</dbReference>
<gene>
    <name evidence="9" type="primary">LOC106470355</name>
</gene>
<evidence type="ECO:0000256" key="2">
    <source>
        <dbReference type="ARBA" id="ARBA00006403"/>
    </source>
</evidence>
<evidence type="ECO:0000256" key="4">
    <source>
        <dbReference type="ARBA" id="ARBA00023242"/>
    </source>
</evidence>
<evidence type="ECO:0000256" key="3">
    <source>
        <dbReference type="ARBA" id="ARBA00023125"/>
    </source>
</evidence>
<dbReference type="PRINTS" id="PR00056">
    <property type="entry name" value="HSFDOMAIN"/>
</dbReference>
<dbReference type="SUPFAM" id="SSF46785">
    <property type="entry name" value="Winged helix' DNA-binding domain"/>
    <property type="match status" value="1"/>
</dbReference>
<dbReference type="SMART" id="SM00415">
    <property type="entry name" value="HSF"/>
    <property type="match status" value="1"/>
</dbReference>
<proteinExistence type="inferred from homology"/>
<dbReference type="Gene3D" id="1.10.10.10">
    <property type="entry name" value="Winged helix-like DNA-binding domain superfamily/Winged helix DNA-binding domain"/>
    <property type="match status" value="1"/>
</dbReference>
<evidence type="ECO:0000313" key="8">
    <source>
        <dbReference type="Proteomes" id="UP000694941"/>
    </source>
</evidence>
<evidence type="ECO:0000313" key="9">
    <source>
        <dbReference type="RefSeq" id="XP_022254672.1"/>
    </source>
</evidence>
<protein>
    <submittedName>
        <fullName evidence="9">Heat shock factor protein 1-like</fullName>
    </submittedName>
</protein>
<feature type="region of interest" description="Disordered" evidence="6">
    <location>
        <begin position="210"/>
        <end position="231"/>
    </location>
</feature>
<evidence type="ECO:0000256" key="5">
    <source>
        <dbReference type="RuleBase" id="RU004020"/>
    </source>
</evidence>
<comment type="subcellular location">
    <subcellularLocation>
        <location evidence="1">Nucleus</location>
    </subcellularLocation>
</comment>
<dbReference type="Pfam" id="PF00447">
    <property type="entry name" value="HSF_DNA-bind"/>
    <property type="match status" value="1"/>
</dbReference>
<evidence type="ECO:0000256" key="1">
    <source>
        <dbReference type="ARBA" id="ARBA00004123"/>
    </source>
</evidence>
<accession>A0ABM1TFL6</accession>
<dbReference type="InterPro" id="IPR036390">
    <property type="entry name" value="WH_DNA-bd_sf"/>
</dbReference>
<keyword evidence="8" id="KW-1185">Reference proteome</keyword>
<dbReference type="Proteomes" id="UP000694941">
    <property type="component" value="Unplaced"/>
</dbReference>
<organism evidence="8 9">
    <name type="scientific">Limulus polyphemus</name>
    <name type="common">Atlantic horseshoe crab</name>
    <dbReference type="NCBI Taxonomy" id="6850"/>
    <lineage>
        <taxon>Eukaryota</taxon>
        <taxon>Metazoa</taxon>
        <taxon>Ecdysozoa</taxon>
        <taxon>Arthropoda</taxon>
        <taxon>Chelicerata</taxon>
        <taxon>Merostomata</taxon>
        <taxon>Xiphosura</taxon>
        <taxon>Limulidae</taxon>
        <taxon>Limulus</taxon>
    </lineage>
</organism>
<evidence type="ECO:0000256" key="6">
    <source>
        <dbReference type="SAM" id="MobiDB-lite"/>
    </source>
</evidence>
<keyword evidence="4" id="KW-0539">Nucleus</keyword>
<keyword evidence="3" id="KW-0238">DNA-binding</keyword>
<reference evidence="9" key="1">
    <citation type="submission" date="2025-08" db="UniProtKB">
        <authorList>
            <consortium name="RefSeq"/>
        </authorList>
    </citation>
    <scope>IDENTIFICATION</scope>
    <source>
        <tissue evidence="9">Muscle</tissue>
    </source>
</reference>
<dbReference type="InterPro" id="IPR036388">
    <property type="entry name" value="WH-like_DNA-bd_sf"/>
</dbReference>
<sequence length="574" mass="63923">MSANDGRSFIISNQAKFAKDLLPKYFKHNNMSSFVRQLNLYGFRKRSNLEHGSMQGENDVLEFYHCFFLKDQEGLLEKIKRKTTSTKSADSTQETTKVLQEVLFDVKNICGKQESMNSLLSRMKKEKEFLWKEVAILRQKHHRQQQIVDKLIRFVVTFVKTNGVPGIKRSLPQVLDKKSNKMPRYTGDFSNGEPSRTEKNSLVIHDITDVLDGGGPNQDNTPSVSSPKMTPTNLTYSEVTKMPSVNTASSNKIVCIPSARTVDTTASDDLLDLVSAQESTGTNKEVIHEPYISNVCVKSSEFFTTSVITDLPLPSMSDTSPTLNTPIIQVSTPVTLFPSSSFTVTSGSLPTTISNSNIQHNGDADKNVGEKYSSNQEKELRLSIPETMKLRQNYTEYLEDVDTELDWFQKLLSQETLNIDADKLTETIRNLLMQNTEQDASSSKWQNGKVFCDDVTNLTNIEPLDSKNESKHDSNQIKGNELIQYNPPPLSVGDCSDNLASLLASISSEVPPVISSHSETAEEPPVTTFADSNDNFNLPTNTVADTSFTEVPPLEIDSLLFDGVLPSDDESLVL</sequence>
<dbReference type="InterPro" id="IPR000232">
    <property type="entry name" value="HSF_DNA-bd"/>
</dbReference>